<evidence type="ECO:0000313" key="23">
    <source>
        <dbReference type="EMBL" id="BAI79268.1"/>
    </source>
</evidence>
<comment type="catalytic activity">
    <reaction evidence="17">
        <text>L-seryl-[protein] + ATP = O-phospho-L-seryl-[protein] + ADP + H(+)</text>
        <dbReference type="Rhea" id="RHEA:17989"/>
        <dbReference type="Rhea" id="RHEA-COMP:9863"/>
        <dbReference type="Rhea" id="RHEA-COMP:11604"/>
        <dbReference type="ChEBI" id="CHEBI:15378"/>
        <dbReference type="ChEBI" id="CHEBI:29999"/>
        <dbReference type="ChEBI" id="CHEBI:30616"/>
        <dbReference type="ChEBI" id="CHEBI:83421"/>
        <dbReference type="ChEBI" id="CHEBI:456216"/>
        <dbReference type="EC" id="2.7.11.1"/>
    </reaction>
</comment>
<dbReference type="InterPro" id="IPR000719">
    <property type="entry name" value="Prot_kinase_dom"/>
</dbReference>
<evidence type="ECO:0000256" key="2">
    <source>
        <dbReference type="ARBA" id="ARBA00012513"/>
    </source>
</evidence>
<dbReference type="PANTHER" id="PTHR46204:SF15">
    <property type="entry name" value="LYSM DOMAIN RECEPTOR-LIKE KINASE 3"/>
    <property type="match status" value="1"/>
</dbReference>
<keyword evidence="7 21" id="KW-0732">Signal</keyword>
<dbReference type="PROSITE" id="PS00107">
    <property type="entry name" value="PROTEIN_KINASE_ATP"/>
    <property type="match status" value="1"/>
</dbReference>
<accession>D3KTZ1</accession>
<evidence type="ECO:0000256" key="4">
    <source>
        <dbReference type="ARBA" id="ARBA00022527"/>
    </source>
</evidence>
<feature type="chain" id="PRO_5003047242" description="non-specific serine/threonine protein kinase" evidence="21">
    <location>
        <begin position="26"/>
        <end position="630"/>
    </location>
</feature>
<dbReference type="FunFam" id="1.10.510.10:FF:000468">
    <property type="entry name" value="PTI1-like tyrosine-protein kinase 3"/>
    <property type="match status" value="1"/>
</dbReference>
<dbReference type="PROSITE" id="PS00108">
    <property type="entry name" value="PROTEIN_KINASE_ST"/>
    <property type="match status" value="1"/>
</dbReference>
<evidence type="ECO:0000256" key="1">
    <source>
        <dbReference type="ARBA" id="ARBA00004162"/>
    </source>
</evidence>
<keyword evidence="10 18" id="KW-0067">ATP-binding</keyword>
<dbReference type="InterPro" id="IPR001245">
    <property type="entry name" value="Ser-Thr/Tyr_kinase_cat_dom"/>
</dbReference>
<keyword evidence="14 23" id="KW-0675">Receptor</keyword>
<proteinExistence type="evidence at transcript level"/>
<evidence type="ECO:0000256" key="7">
    <source>
        <dbReference type="ARBA" id="ARBA00022729"/>
    </source>
</evidence>
<gene>
    <name evidence="23" type="primary">LYS2</name>
</gene>
<dbReference type="EC" id="2.7.11.1" evidence="2"/>
<evidence type="ECO:0000256" key="19">
    <source>
        <dbReference type="SAM" id="MobiDB-lite"/>
    </source>
</evidence>
<sequence>MDLKSRLTFFFLLSWACISFSVVESMCISGCDLALASYYIWIGSNLTYISNIMESRVLSEPEDIINYNQDHVRNPDVLQVHTRVNVPFPCDCINGEFLGHIFLHEFHEGDTYPSVAGTVFSNLTTDAWLQSTNIYGPTSIPVLAKVDVTVNCSCGDIKVSKDYGLFITYPLRAEDTLESIAEEAKLQPHLLQRYNPGVDFSRGNGLVFIPGKDENGVYVPLHIRKAGLARVVAGVSIGGTCGLLLFALCIYMRYFRKKEGEEAKFPPKESMEPSIQDDSKIHPAANGSAGFKYIMMDRSSEFSYEELANATNDFNLANKIGQGGFGEVYYAELRGEKVAIKKMKIQASREFLAELKVLTSVHHLNLVRLIGYCVERSLFLVYEYMDNGNLSQHLRESERELMTWSTRLQIALDVARGLEYIHDYTVPVYIHRDIKPDNILLNKNFNAKVADFGLTKLTDIESSAINTDHMAGTFGYMPPENALGRVSRKIDVYAFGVVLYELISAKEAVVEIKESSTELKSLEIKTDEPSVEFKSLVALFDEVIDHEGNPIEGLRKLVDPRLGENYSIDSIREMAQLAKACTDRDPKQRPPMRSVVVVLMALNSATDDRMSHAEVNSSRAGALSPTVESL</sequence>
<evidence type="ECO:0000256" key="16">
    <source>
        <dbReference type="ARBA" id="ARBA00047899"/>
    </source>
</evidence>
<dbReference type="Gene3D" id="3.30.200.20">
    <property type="entry name" value="Phosphorylase Kinase, domain 1"/>
    <property type="match status" value="1"/>
</dbReference>
<evidence type="ECO:0000256" key="5">
    <source>
        <dbReference type="ARBA" id="ARBA00022679"/>
    </source>
</evidence>
<dbReference type="AlphaFoldDB" id="D3KTZ1"/>
<keyword evidence="6 20" id="KW-0812">Transmembrane</keyword>
<dbReference type="SUPFAM" id="SSF56112">
    <property type="entry name" value="Protein kinase-like (PK-like)"/>
    <property type="match status" value="1"/>
</dbReference>
<keyword evidence="4" id="KW-0723">Serine/threonine-protein kinase</keyword>
<dbReference type="FunFam" id="3.30.200.20:FF:000468">
    <property type="entry name" value="LysM receptor kinase 2"/>
    <property type="match status" value="1"/>
</dbReference>
<dbReference type="Pfam" id="PF07714">
    <property type="entry name" value="PK_Tyr_Ser-Thr"/>
    <property type="match status" value="1"/>
</dbReference>
<dbReference type="Pfam" id="PF23577">
    <property type="entry name" value="LysM_RLK"/>
    <property type="match status" value="1"/>
</dbReference>
<feature type="domain" description="Protein kinase" evidence="22">
    <location>
        <begin position="314"/>
        <end position="602"/>
    </location>
</feature>
<dbReference type="GO" id="GO:0019199">
    <property type="term" value="F:transmembrane receptor protein kinase activity"/>
    <property type="evidence" value="ECO:0007669"/>
    <property type="project" value="InterPro"/>
</dbReference>
<comment type="subcellular location">
    <subcellularLocation>
        <location evidence="1">Cell membrane</location>
        <topology evidence="1">Single-pass membrane protein</topology>
    </subcellularLocation>
</comment>
<dbReference type="InterPro" id="IPR008271">
    <property type="entry name" value="Ser/Thr_kinase_AS"/>
</dbReference>
<evidence type="ECO:0000256" key="13">
    <source>
        <dbReference type="ARBA" id="ARBA00023157"/>
    </source>
</evidence>
<evidence type="ECO:0000256" key="12">
    <source>
        <dbReference type="ARBA" id="ARBA00023136"/>
    </source>
</evidence>
<feature type="binding site" evidence="18">
    <location>
        <position position="342"/>
    </location>
    <ligand>
        <name>ATP</name>
        <dbReference type="ChEBI" id="CHEBI:30616"/>
    </ligand>
</feature>
<dbReference type="PANTHER" id="PTHR46204">
    <property type="entry name" value="CHITIN ELICITOR RECEPTOR KINASE 1-RELATED"/>
    <property type="match status" value="1"/>
</dbReference>
<reference evidence="23" key="1">
    <citation type="journal article" date="2010" name="Mol. Plant Microbe Interact.">
        <title>Evolution and regulation of the Lotus japonicus LysM receptor gene family.</title>
        <authorList>
            <person name="Lohmann G.V."/>
            <person name="Shimoda Y."/>
            <person name="Nielsen M.W."/>
            <person name="Jorgensen F.G."/>
            <person name="Grossmann C."/>
            <person name="Sandal N."/>
            <person name="Sorensen K."/>
            <person name="Thirup S."/>
            <person name="Madsen L.H."/>
            <person name="Tabata S."/>
            <person name="Sato S."/>
            <person name="Stougaard J."/>
            <person name="Radutoiu S."/>
        </authorList>
    </citation>
    <scope>NUCLEOTIDE SEQUENCE</scope>
</reference>
<evidence type="ECO:0000256" key="11">
    <source>
        <dbReference type="ARBA" id="ARBA00022989"/>
    </source>
</evidence>
<dbReference type="GO" id="GO:0005886">
    <property type="term" value="C:plasma membrane"/>
    <property type="evidence" value="ECO:0007669"/>
    <property type="project" value="UniProtKB-SubCell"/>
</dbReference>
<name>D3KTZ1_LOTJA</name>
<dbReference type="PROSITE" id="PS50011">
    <property type="entry name" value="PROTEIN_KINASE_DOM"/>
    <property type="match status" value="1"/>
</dbReference>
<keyword evidence="12 20" id="KW-0472">Membrane</keyword>
<evidence type="ECO:0000256" key="18">
    <source>
        <dbReference type="PROSITE-ProRule" id="PRU10141"/>
    </source>
</evidence>
<evidence type="ECO:0000256" key="17">
    <source>
        <dbReference type="ARBA" id="ARBA00048679"/>
    </source>
</evidence>
<dbReference type="GO" id="GO:0009617">
    <property type="term" value="P:response to bacterium"/>
    <property type="evidence" value="ECO:0007669"/>
    <property type="project" value="UniProtKB-ARBA"/>
</dbReference>
<dbReference type="InterPro" id="IPR044812">
    <property type="entry name" value="CERK1/LYK3-like"/>
</dbReference>
<keyword evidence="15" id="KW-0325">Glycoprotein</keyword>
<dbReference type="OrthoDB" id="4062651at2759"/>
<dbReference type="InterPro" id="IPR057097">
    <property type="entry name" value="LysM_RLK3/10"/>
</dbReference>
<keyword evidence="8 18" id="KW-0547">Nucleotide-binding</keyword>
<evidence type="ECO:0000256" key="3">
    <source>
        <dbReference type="ARBA" id="ARBA00022475"/>
    </source>
</evidence>
<evidence type="ECO:0000256" key="9">
    <source>
        <dbReference type="ARBA" id="ARBA00022777"/>
    </source>
</evidence>
<feature type="transmembrane region" description="Helical" evidence="20">
    <location>
        <begin position="231"/>
        <end position="251"/>
    </location>
</feature>
<dbReference type="GO" id="GO:0045087">
    <property type="term" value="P:innate immune response"/>
    <property type="evidence" value="ECO:0007669"/>
    <property type="project" value="InterPro"/>
</dbReference>
<keyword evidence="11 20" id="KW-1133">Transmembrane helix</keyword>
<dbReference type="InterPro" id="IPR011009">
    <property type="entry name" value="Kinase-like_dom_sf"/>
</dbReference>
<keyword evidence="3" id="KW-1003">Cell membrane</keyword>
<evidence type="ECO:0000256" key="10">
    <source>
        <dbReference type="ARBA" id="ARBA00022840"/>
    </source>
</evidence>
<keyword evidence="13" id="KW-1015">Disulfide bond</keyword>
<evidence type="ECO:0000256" key="6">
    <source>
        <dbReference type="ARBA" id="ARBA00022692"/>
    </source>
</evidence>
<evidence type="ECO:0000256" key="21">
    <source>
        <dbReference type="SAM" id="SignalP"/>
    </source>
</evidence>
<dbReference type="GO" id="GO:0004674">
    <property type="term" value="F:protein serine/threonine kinase activity"/>
    <property type="evidence" value="ECO:0007669"/>
    <property type="project" value="UniProtKB-KW"/>
</dbReference>
<organism evidence="23">
    <name type="scientific">Lotus japonicus</name>
    <name type="common">Lotus corniculatus var. japonicus</name>
    <dbReference type="NCBI Taxonomy" id="34305"/>
    <lineage>
        <taxon>Eukaryota</taxon>
        <taxon>Viridiplantae</taxon>
        <taxon>Streptophyta</taxon>
        <taxon>Embryophyta</taxon>
        <taxon>Tracheophyta</taxon>
        <taxon>Spermatophyta</taxon>
        <taxon>Magnoliopsida</taxon>
        <taxon>eudicotyledons</taxon>
        <taxon>Gunneridae</taxon>
        <taxon>Pentapetalae</taxon>
        <taxon>rosids</taxon>
        <taxon>fabids</taxon>
        <taxon>Fabales</taxon>
        <taxon>Fabaceae</taxon>
        <taxon>Papilionoideae</taxon>
        <taxon>50 kb inversion clade</taxon>
        <taxon>NPAAA clade</taxon>
        <taxon>Hologalegina</taxon>
        <taxon>robinioid clade</taxon>
        <taxon>Loteae</taxon>
        <taxon>Lotus</taxon>
    </lineage>
</organism>
<comment type="catalytic activity">
    <reaction evidence="16">
        <text>L-threonyl-[protein] + ATP = O-phospho-L-threonyl-[protein] + ADP + H(+)</text>
        <dbReference type="Rhea" id="RHEA:46608"/>
        <dbReference type="Rhea" id="RHEA-COMP:11060"/>
        <dbReference type="Rhea" id="RHEA-COMP:11605"/>
        <dbReference type="ChEBI" id="CHEBI:15378"/>
        <dbReference type="ChEBI" id="CHEBI:30013"/>
        <dbReference type="ChEBI" id="CHEBI:30616"/>
        <dbReference type="ChEBI" id="CHEBI:61977"/>
        <dbReference type="ChEBI" id="CHEBI:456216"/>
        <dbReference type="EC" id="2.7.11.1"/>
    </reaction>
</comment>
<evidence type="ECO:0000256" key="20">
    <source>
        <dbReference type="SAM" id="Phobius"/>
    </source>
</evidence>
<dbReference type="Gene3D" id="1.10.510.10">
    <property type="entry name" value="Transferase(Phosphotransferase) domain 1"/>
    <property type="match status" value="1"/>
</dbReference>
<keyword evidence="5" id="KW-0808">Transferase</keyword>
<dbReference type="EMBL" id="AB503682">
    <property type="protein sequence ID" value="BAI79268.1"/>
    <property type="molecule type" value="mRNA"/>
</dbReference>
<dbReference type="InterPro" id="IPR017441">
    <property type="entry name" value="Protein_kinase_ATP_BS"/>
</dbReference>
<evidence type="ECO:0000256" key="14">
    <source>
        <dbReference type="ARBA" id="ARBA00023170"/>
    </source>
</evidence>
<dbReference type="GO" id="GO:0005524">
    <property type="term" value="F:ATP binding"/>
    <property type="evidence" value="ECO:0007669"/>
    <property type="project" value="UniProtKB-UniRule"/>
</dbReference>
<evidence type="ECO:0000256" key="15">
    <source>
        <dbReference type="ARBA" id="ARBA00023180"/>
    </source>
</evidence>
<feature type="region of interest" description="Disordered" evidence="19">
    <location>
        <begin position="608"/>
        <end position="630"/>
    </location>
</feature>
<dbReference type="SMART" id="SM00220">
    <property type="entry name" value="S_TKc"/>
    <property type="match status" value="1"/>
</dbReference>
<keyword evidence="9 23" id="KW-0418">Kinase</keyword>
<evidence type="ECO:0000259" key="22">
    <source>
        <dbReference type="PROSITE" id="PS50011"/>
    </source>
</evidence>
<evidence type="ECO:0000256" key="8">
    <source>
        <dbReference type="ARBA" id="ARBA00022741"/>
    </source>
</evidence>
<protein>
    <recommendedName>
        <fullName evidence="2">non-specific serine/threonine protein kinase</fullName>
        <ecNumber evidence="2">2.7.11.1</ecNumber>
    </recommendedName>
</protein>
<feature type="signal peptide" evidence="21">
    <location>
        <begin position="1"/>
        <end position="25"/>
    </location>
</feature>